<dbReference type="Gene3D" id="1.20.1250.20">
    <property type="entry name" value="MFS general substrate transporter like domains"/>
    <property type="match status" value="1"/>
</dbReference>
<keyword evidence="7" id="KW-1185">Reference proteome</keyword>
<dbReference type="Ensembl" id="ENSAPET00000031137.1">
    <property type="protein sequence ID" value="ENSAPEP00000030325.1"/>
    <property type="gene ID" value="ENSAPEG00000021541.1"/>
</dbReference>
<evidence type="ECO:0000313" key="6">
    <source>
        <dbReference type="Ensembl" id="ENSAPEP00000030325.1"/>
    </source>
</evidence>
<reference evidence="6" key="3">
    <citation type="submission" date="2025-09" db="UniProtKB">
        <authorList>
            <consortium name="Ensembl"/>
        </authorList>
    </citation>
    <scope>IDENTIFICATION</scope>
</reference>
<comment type="subcellular location">
    <subcellularLocation>
        <location evidence="1">Membrane</location>
        <topology evidence="1">Multi-pass membrane protein</topology>
    </subcellularLocation>
</comment>
<feature type="transmembrane region" description="Helical" evidence="4">
    <location>
        <begin position="417"/>
        <end position="439"/>
    </location>
</feature>
<proteinExistence type="predicted"/>
<feature type="domain" description="Major facilitator superfamily (MFS) profile" evidence="5">
    <location>
        <begin position="113"/>
        <end position="458"/>
    </location>
</feature>
<organism evidence="6 7">
    <name type="scientific">Amphiprion percula</name>
    <name type="common">Orange clownfish</name>
    <name type="synonym">Lutjanus percula</name>
    <dbReference type="NCBI Taxonomy" id="161767"/>
    <lineage>
        <taxon>Eukaryota</taxon>
        <taxon>Metazoa</taxon>
        <taxon>Chordata</taxon>
        <taxon>Craniata</taxon>
        <taxon>Vertebrata</taxon>
        <taxon>Euteleostomi</taxon>
        <taxon>Actinopterygii</taxon>
        <taxon>Neopterygii</taxon>
        <taxon>Teleostei</taxon>
        <taxon>Neoteleostei</taxon>
        <taxon>Acanthomorphata</taxon>
        <taxon>Ovalentaria</taxon>
        <taxon>Pomacentridae</taxon>
        <taxon>Amphiprion</taxon>
    </lineage>
</organism>
<keyword evidence="4" id="KW-1133">Transmembrane helix</keyword>
<evidence type="ECO:0000256" key="4">
    <source>
        <dbReference type="SAM" id="Phobius"/>
    </source>
</evidence>
<accession>A0A3P8TVY3</accession>
<feature type="transmembrane region" description="Helical" evidence="4">
    <location>
        <begin position="180"/>
        <end position="201"/>
    </location>
</feature>
<dbReference type="OMA" id="KLATICC"/>
<name>A0A3P8TVY3_AMPPE</name>
<dbReference type="GO" id="GO:0016323">
    <property type="term" value="C:basolateral plasma membrane"/>
    <property type="evidence" value="ECO:0007669"/>
    <property type="project" value="TreeGrafter"/>
</dbReference>
<dbReference type="Pfam" id="PF03137">
    <property type="entry name" value="OATP"/>
    <property type="match status" value="1"/>
</dbReference>
<dbReference type="GO" id="GO:0043252">
    <property type="term" value="P:sodium-independent organic anion transport"/>
    <property type="evidence" value="ECO:0007669"/>
    <property type="project" value="TreeGrafter"/>
</dbReference>
<reference evidence="6" key="2">
    <citation type="submission" date="2025-08" db="UniProtKB">
        <authorList>
            <consortium name="Ensembl"/>
        </authorList>
    </citation>
    <scope>IDENTIFICATION</scope>
</reference>
<feature type="transmembrane region" description="Helical" evidence="4">
    <location>
        <begin position="331"/>
        <end position="352"/>
    </location>
</feature>
<evidence type="ECO:0000256" key="3">
    <source>
        <dbReference type="SAM" id="MobiDB-lite"/>
    </source>
</evidence>
<dbReference type="PANTHER" id="PTHR11388:SF142">
    <property type="entry name" value="SOLUTE CARRIER ORGANIC ANION TRANSPORTER FAMILY MEMBER 5A1"/>
    <property type="match status" value="1"/>
</dbReference>
<feature type="transmembrane region" description="Helical" evidence="4">
    <location>
        <begin position="112"/>
        <end position="132"/>
    </location>
</feature>
<keyword evidence="2" id="KW-1015">Disulfide bond</keyword>
<evidence type="ECO:0000256" key="1">
    <source>
        <dbReference type="ARBA" id="ARBA00004141"/>
    </source>
</evidence>
<dbReference type="STRING" id="161767.ENSAPEP00000030325"/>
<reference evidence="6 7" key="1">
    <citation type="submission" date="2018-03" db="EMBL/GenBank/DDBJ databases">
        <title>Finding Nemo's genes: A chromosome-scale reference assembly of the genome of the orange clownfish Amphiprion percula.</title>
        <authorList>
            <person name="Lehmann R."/>
        </authorList>
    </citation>
    <scope>NUCLEOTIDE SEQUENCE</scope>
</reference>
<protein>
    <submittedName>
        <fullName evidence="6">Solute carrier organic anion transporter family member 5A1</fullName>
    </submittedName>
</protein>
<dbReference type="GO" id="GO:0015347">
    <property type="term" value="F:sodium-independent organic anion transmembrane transporter activity"/>
    <property type="evidence" value="ECO:0007669"/>
    <property type="project" value="TreeGrafter"/>
</dbReference>
<dbReference type="SUPFAM" id="SSF103473">
    <property type="entry name" value="MFS general substrate transporter"/>
    <property type="match status" value="1"/>
</dbReference>
<evidence type="ECO:0000256" key="2">
    <source>
        <dbReference type="ARBA" id="ARBA00023157"/>
    </source>
</evidence>
<keyword evidence="4" id="KW-0472">Membrane</keyword>
<dbReference type="InterPro" id="IPR036259">
    <property type="entry name" value="MFS_trans_sf"/>
</dbReference>
<dbReference type="Proteomes" id="UP000265080">
    <property type="component" value="Chromosome 22"/>
</dbReference>
<dbReference type="InterPro" id="IPR004156">
    <property type="entry name" value="OATP"/>
</dbReference>
<dbReference type="AlphaFoldDB" id="A0A3P8TVY3"/>
<evidence type="ECO:0000259" key="5">
    <source>
        <dbReference type="PROSITE" id="PS50850"/>
    </source>
</evidence>
<feature type="region of interest" description="Disordered" evidence="3">
    <location>
        <begin position="361"/>
        <end position="394"/>
    </location>
</feature>
<dbReference type="InterPro" id="IPR020846">
    <property type="entry name" value="MFS_dom"/>
</dbReference>
<feature type="transmembrane region" description="Helical" evidence="4">
    <location>
        <begin position="152"/>
        <end position="173"/>
    </location>
</feature>
<dbReference type="GeneTree" id="ENSGT01150000286985"/>
<keyword evidence="4" id="KW-0812">Transmembrane</keyword>
<dbReference type="PROSITE" id="PS50850">
    <property type="entry name" value="MFS"/>
    <property type="match status" value="1"/>
</dbReference>
<feature type="transmembrane region" description="Helical" evidence="4">
    <location>
        <begin position="287"/>
        <end position="311"/>
    </location>
</feature>
<evidence type="ECO:0000313" key="7">
    <source>
        <dbReference type="Proteomes" id="UP000265080"/>
    </source>
</evidence>
<dbReference type="PANTHER" id="PTHR11388">
    <property type="entry name" value="ORGANIC ANION TRANSPORTER"/>
    <property type="match status" value="1"/>
</dbReference>
<feature type="transmembrane region" description="Helical" evidence="4">
    <location>
        <begin position="246"/>
        <end position="266"/>
    </location>
</feature>
<sequence length="458" mass="50106">NFRRSMKTLAHQQQQQPSASNRFHSVCENCFKSKSLPILNGPCQQQGKAESPSSRTDFSLSVSSMVGLSSSLPVEGHRPGGSGGKKLGFSLSRLIHIPARKYVRVILSDSRCFLFCMCYLTFIQSLMVSGYLSSVITTIEKRYSLRSSESGLLVSCFDIGSLLVVVFISYFGGRGQRPRWLAVGGVVIAVGAALFSLPHFISPPYQIQEMNSSAGHEGLCQSVNNSGRELDVTSCPRDQEGNEHNLYVALFICAQILVGMGSTPIYTLGPTYLDDNVKKENASLYLAIMYVMGALGPAAGYLLGGVLIGFYVDPKTVVNIDQNDPRFVGNWWSGFLLCAIAMLLVIFPMFAFPKKLPPRHKKRKKKKIASPGDVSSDDEVMKEKSSSKGQNVSSSMGFGKDIKDLPKAALRILSNMTFLFVSLSYTAECAIVTAFITFIPKFIESQFGIPASNHDMLT</sequence>